<feature type="domain" description="DUF6894" evidence="1">
    <location>
        <begin position="8"/>
        <end position="67"/>
    </location>
</feature>
<evidence type="ECO:0000313" key="3">
    <source>
        <dbReference type="Proteomes" id="UP001549291"/>
    </source>
</evidence>
<proteinExistence type="predicted"/>
<name>A0ABV2RQM1_BRAJP</name>
<keyword evidence="3" id="KW-1185">Reference proteome</keyword>
<dbReference type="Pfam" id="PF21834">
    <property type="entry name" value="DUF6894"/>
    <property type="match status" value="1"/>
</dbReference>
<accession>A0ABV2RQM1</accession>
<evidence type="ECO:0000313" key="2">
    <source>
        <dbReference type="EMBL" id="MET4719252.1"/>
    </source>
</evidence>
<evidence type="ECO:0000259" key="1">
    <source>
        <dbReference type="Pfam" id="PF21834"/>
    </source>
</evidence>
<dbReference type="Proteomes" id="UP001549291">
    <property type="component" value="Unassembled WGS sequence"/>
</dbReference>
<protein>
    <recommendedName>
        <fullName evidence="1">DUF6894 domain-containing protein</fullName>
    </recommendedName>
</protein>
<comment type="caution">
    <text evidence="2">The sequence shown here is derived from an EMBL/GenBank/DDBJ whole genome shotgun (WGS) entry which is preliminary data.</text>
</comment>
<dbReference type="RefSeq" id="WP_038959752.1">
    <property type="nucleotide sequence ID" value="NZ_CP066351.1"/>
</dbReference>
<reference evidence="2 3" key="1">
    <citation type="submission" date="2024-06" db="EMBL/GenBank/DDBJ databases">
        <title>Genomic Encyclopedia of Type Strains, Phase V (KMG-V): Genome sequencing to study the core and pangenomes of soil and plant-associated prokaryotes.</title>
        <authorList>
            <person name="Whitman W."/>
        </authorList>
    </citation>
    <scope>NUCLEOTIDE SEQUENCE [LARGE SCALE GENOMIC DNA]</scope>
    <source>
        <strain evidence="2 3">USDA 160</strain>
    </source>
</reference>
<organism evidence="2 3">
    <name type="scientific">Bradyrhizobium japonicum</name>
    <dbReference type="NCBI Taxonomy" id="375"/>
    <lineage>
        <taxon>Bacteria</taxon>
        <taxon>Pseudomonadati</taxon>
        <taxon>Pseudomonadota</taxon>
        <taxon>Alphaproteobacteria</taxon>
        <taxon>Hyphomicrobiales</taxon>
        <taxon>Nitrobacteraceae</taxon>
        <taxon>Bradyrhizobium</taxon>
    </lineage>
</organism>
<dbReference type="InterPro" id="IPR054189">
    <property type="entry name" value="DUF6894"/>
</dbReference>
<gene>
    <name evidence="2" type="ORF">ABIF63_003358</name>
</gene>
<sequence length="68" mass="7421">MPLFTYKIIDGHFVSDFGVHDLPSEIEALIEAIKLARSLREGRPELLGKGYSIFVIGDDGTAVCSIPT</sequence>
<dbReference type="EMBL" id="JBEPTQ010000002">
    <property type="protein sequence ID" value="MET4719252.1"/>
    <property type="molecule type" value="Genomic_DNA"/>
</dbReference>